<accession>A0ABT0UF04</accession>
<protein>
    <submittedName>
        <fullName evidence="1">Uncharacterized protein</fullName>
    </submittedName>
</protein>
<gene>
    <name evidence="1" type="ORF">NBG84_02415</name>
</gene>
<dbReference type="RefSeq" id="WP_250917528.1">
    <property type="nucleotide sequence ID" value="NZ_JAMQAW010000002.1"/>
</dbReference>
<proteinExistence type="predicted"/>
<feature type="non-terminal residue" evidence="1">
    <location>
        <position position="101"/>
    </location>
</feature>
<name>A0ABT0UF04_9ACTN</name>
<sequence>MGWREEITTALGELIALMGGSGKEPRWQRVGRAIRTAEPGHYAVDLRGSGIGPDQLDGLRLAGPDPQDIAADGYSVVEAVQNGSLLTVKVAEFAEVADPCL</sequence>
<evidence type="ECO:0000313" key="1">
    <source>
        <dbReference type="EMBL" id="MCM2387177.1"/>
    </source>
</evidence>
<keyword evidence="2" id="KW-1185">Reference proteome</keyword>
<dbReference type="Proteomes" id="UP001431429">
    <property type="component" value="Unassembled WGS sequence"/>
</dbReference>
<dbReference type="EMBL" id="JAMQAW010000002">
    <property type="protein sequence ID" value="MCM2387177.1"/>
    <property type="molecule type" value="Genomic_DNA"/>
</dbReference>
<comment type="caution">
    <text evidence="1">The sequence shown here is derived from an EMBL/GenBank/DDBJ whole genome shotgun (WGS) entry which is preliminary data.</text>
</comment>
<evidence type="ECO:0000313" key="2">
    <source>
        <dbReference type="Proteomes" id="UP001431429"/>
    </source>
</evidence>
<organism evidence="1 2">
    <name type="scientific">Streptomyces albipurpureus</name>
    <dbReference type="NCBI Taxonomy" id="2897419"/>
    <lineage>
        <taxon>Bacteria</taxon>
        <taxon>Bacillati</taxon>
        <taxon>Actinomycetota</taxon>
        <taxon>Actinomycetes</taxon>
        <taxon>Kitasatosporales</taxon>
        <taxon>Streptomycetaceae</taxon>
        <taxon>Streptomyces</taxon>
    </lineage>
</organism>
<reference evidence="1" key="1">
    <citation type="submission" date="2022-06" db="EMBL/GenBank/DDBJ databases">
        <title>Genome public.</title>
        <authorList>
            <person name="Sun Q."/>
        </authorList>
    </citation>
    <scope>NUCLEOTIDE SEQUENCE</scope>
    <source>
        <strain evidence="1">CWNU-1</strain>
    </source>
</reference>